<comment type="similarity">
    <text evidence="2">Belongs to the major facilitator superfamily. Monocarboxylate porter (TC 2.A.1.13) family.</text>
</comment>
<gene>
    <name evidence="6" type="ORF">PRZ48_006073</name>
</gene>
<sequence length="445" mass="48101">MDNQDEKPDLDSASAQTDTMVTEARPQTSEFNARSILVLASSALALFCTAGFINAFGVFQTYYTIHYLPQESAFDISWIGSMTTFLFFGLGFPAGLLSDKTSPMVPISIGAVCQVVAVFMISLCTKYYQFFLAQGVLLGIGMALITIPTTSVAPLYFQRNRAFAQGISVAGSSLGGVIWPIILDQMLNADNVSFGWTIRSVGFMQLLFLAIVVVGVRRPKAFKPPKKDVEDQAETTPETKEPEQQPTQPKRNRLTHLWTPSFFFLCSGLAIFYFGFFAPFFYVSIYAITLGVSESFSIYLIAILNAASSFGRILPGFIADRVGHFNILVTSMFMSAVVCFCWKGVDNVAGLVVWSAMYGFVSGAVLSLQIACASIVATKETMGAAIGIVMASIALTALFGTPIAGELVKSGYLALSMFAGATMLVGAVLVLFARLARNRKLLAKA</sequence>
<feature type="region of interest" description="Disordered" evidence="3">
    <location>
        <begin position="222"/>
        <end position="250"/>
    </location>
</feature>
<evidence type="ECO:0000256" key="3">
    <source>
        <dbReference type="SAM" id="MobiDB-lite"/>
    </source>
</evidence>
<keyword evidence="4" id="KW-1133">Transmembrane helix</keyword>
<dbReference type="PANTHER" id="PTHR11360">
    <property type="entry name" value="MONOCARBOXYLATE TRANSPORTER"/>
    <property type="match status" value="1"/>
</dbReference>
<dbReference type="PROSITE" id="PS50850">
    <property type="entry name" value="MFS"/>
    <property type="match status" value="1"/>
</dbReference>
<dbReference type="InterPro" id="IPR020846">
    <property type="entry name" value="MFS_dom"/>
</dbReference>
<dbReference type="InterPro" id="IPR011701">
    <property type="entry name" value="MFS"/>
</dbReference>
<dbReference type="Gene3D" id="1.20.1250.20">
    <property type="entry name" value="MFS general substrate transporter like domains"/>
    <property type="match status" value="1"/>
</dbReference>
<evidence type="ECO:0000313" key="6">
    <source>
        <dbReference type="EMBL" id="KAK4502647.1"/>
    </source>
</evidence>
<organism evidence="6 7">
    <name type="scientific">Zasmidium cellare</name>
    <name type="common">Wine cellar mold</name>
    <name type="synonym">Racodium cellare</name>
    <dbReference type="NCBI Taxonomy" id="395010"/>
    <lineage>
        <taxon>Eukaryota</taxon>
        <taxon>Fungi</taxon>
        <taxon>Dikarya</taxon>
        <taxon>Ascomycota</taxon>
        <taxon>Pezizomycotina</taxon>
        <taxon>Dothideomycetes</taxon>
        <taxon>Dothideomycetidae</taxon>
        <taxon>Mycosphaerellales</taxon>
        <taxon>Mycosphaerellaceae</taxon>
        <taxon>Zasmidium</taxon>
    </lineage>
</organism>
<feature type="transmembrane region" description="Helical" evidence="4">
    <location>
        <begin position="35"/>
        <end position="56"/>
    </location>
</feature>
<feature type="domain" description="Major facilitator superfamily (MFS) profile" evidence="5">
    <location>
        <begin position="35"/>
        <end position="438"/>
    </location>
</feature>
<evidence type="ECO:0000256" key="1">
    <source>
        <dbReference type="ARBA" id="ARBA00004141"/>
    </source>
</evidence>
<dbReference type="Proteomes" id="UP001305779">
    <property type="component" value="Unassembled WGS sequence"/>
</dbReference>
<evidence type="ECO:0000313" key="7">
    <source>
        <dbReference type="Proteomes" id="UP001305779"/>
    </source>
</evidence>
<feature type="compositionally biased region" description="Polar residues" evidence="3">
    <location>
        <begin position="13"/>
        <end position="26"/>
    </location>
</feature>
<proteinExistence type="inferred from homology"/>
<accession>A0ABR0EMC9</accession>
<feature type="region of interest" description="Disordered" evidence="3">
    <location>
        <begin position="1"/>
        <end position="26"/>
    </location>
</feature>
<feature type="transmembrane region" description="Helical" evidence="4">
    <location>
        <begin position="351"/>
        <end position="377"/>
    </location>
</feature>
<protein>
    <recommendedName>
        <fullName evidence="5">Major facilitator superfamily (MFS) profile domain-containing protein</fullName>
    </recommendedName>
</protein>
<feature type="transmembrane region" description="Helical" evidence="4">
    <location>
        <begin position="127"/>
        <end position="150"/>
    </location>
</feature>
<evidence type="ECO:0000259" key="5">
    <source>
        <dbReference type="PROSITE" id="PS50850"/>
    </source>
</evidence>
<keyword evidence="7" id="KW-1185">Reference proteome</keyword>
<keyword evidence="4" id="KW-0812">Transmembrane</keyword>
<comment type="subcellular location">
    <subcellularLocation>
        <location evidence="1">Membrane</location>
        <topology evidence="1">Multi-pass membrane protein</topology>
    </subcellularLocation>
</comment>
<dbReference type="Pfam" id="PF07690">
    <property type="entry name" value="MFS_1"/>
    <property type="match status" value="1"/>
</dbReference>
<feature type="transmembrane region" description="Helical" evidence="4">
    <location>
        <begin position="104"/>
        <end position="121"/>
    </location>
</feature>
<feature type="transmembrane region" description="Helical" evidence="4">
    <location>
        <begin position="194"/>
        <end position="216"/>
    </location>
</feature>
<dbReference type="EMBL" id="JAXOVC010000004">
    <property type="protein sequence ID" value="KAK4502647.1"/>
    <property type="molecule type" value="Genomic_DNA"/>
</dbReference>
<dbReference type="InterPro" id="IPR050327">
    <property type="entry name" value="Proton-linked_MCT"/>
</dbReference>
<keyword evidence="4" id="KW-0472">Membrane</keyword>
<dbReference type="InterPro" id="IPR036259">
    <property type="entry name" value="MFS_trans_sf"/>
</dbReference>
<feature type="compositionally biased region" description="Basic and acidic residues" evidence="3">
    <location>
        <begin position="1"/>
        <end position="10"/>
    </location>
</feature>
<feature type="transmembrane region" description="Helical" evidence="4">
    <location>
        <begin position="384"/>
        <end position="405"/>
    </location>
</feature>
<comment type="caution">
    <text evidence="6">The sequence shown here is derived from an EMBL/GenBank/DDBJ whole genome shotgun (WGS) entry which is preliminary data.</text>
</comment>
<feature type="transmembrane region" description="Helical" evidence="4">
    <location>
        <begin position="162"/>
        <end position="182"/>
    </location>
</feature>
<feature type="transmembrane region" description="Helical" evidence="4">
    <location>
        <begin position="257"/>
        <end position="277"/>
    </location>
</feature>
<feature type="transmembrane region" description="Helical" evidence="4">
    <location>
        <begin position="325"/>
        <end position="345"/>
    </location>
</feature>
<feature type="transmembrane region" description="Helical" evidence="4">
    <location>
        <begin position="283"/>
        <end position="304"/>
    </location>
</feature>
<evidence type="ECO:0000256" key="2">
    <source>
        <dbReference type="ARBA" id="ARBA00006727"/>
    </source>
</evidence>
<evidence type="ECO:0000256" key="4">
    <source>
        <dbReference type="SAM" id="Phobius"/>
    </source>
</evidence>
<dbReference type="PANTHER" id="PTHR11360:SF250">
    <property type="entry name" value="MFS-TYPE TRANSPORTER AFUA_1G00970"/>
    <property type="match status" value="1"/>
</dbReference>
<name>A0ABR0EMC9_ZASCE</name>
<reference evidence="6 7" key="1">
    <citation type="journal article" date="2023" name="G3 (Bethesda)">
        <title>A chromosome-level genome assembly of Zasmidium syzygii isolated from banana leaves.</title>
        <authorList>
            <person name="van Westerhoven A.C."/>
            <person name="Mehrabi R."/>
            <person name="Talebi R."/>
            <person name="Steentjes M.B.F."/>
            <person name="Corcolon B."/>
            <person name="Chong P.A."/>
            <person name="Kema G.H.J."/>
            <person name="Seidl M.F."/>
        </authorList>
    </citation>
    <scope>NUCLEOTIDE SEQUENCE [LARGE SCALE GENOMIC DNA]</scope>
    <source>
        <strain evidence="6 7">P124</strain>
    </source>
</reference>
<feature type="transmembrane region" description="Helical" evidence="4">
    <location>
        <begin position="76"/>
        <end position="97"/>
    </location>
</feature>
<dbReference type="SUPFAM" id="SSF103473">
    <property type="entry name" value="MFS general substrate transporter"/>
    <property type="match status" value="1"/>
</dbReference>
<feature type="transmembrane region" description="Helical" evidence="4">
    <location>
        <begin position="411"/>
        <end position="432"/>
    </location>
</feature>